<dbReference type="InterPro" id="IPR001752">
    <property type="entry name" value="Kinesin_motor_dom"/>
</dbReference>
<evidence type="ECO:0000256" key="5">
    <source>
        <dbReference type="ARBA" id="ARBA00023175"/>
    </source>
</evidence>
<dbReference type="InterPro" id="IPR019821">
    <property type="entry name" value="Kinesin_motor_CS"/>
</dbReference>
<dbReference type="Proteomes" id="UP001491310">
    <property type="component" value="Unassembled WGS sequence"/>
</dbReference>
<keyword evidence="10" id="KW-1185">Reference proteome</keyword>
<sequence>MSHQGLSGSTIFIRKGSDDDELFQFGFSQSLVDATQEEAYKVCGEDLVNSALDGFNATLMAYGQTGSGKTFTMAGPPPSQAPLPDADHGIMPRAIAQMFSHLQRADFMQWSVSASYVEIYNETFRDLLEPTTKSSDITIFEDQGVVALTNVRRIKCNDAAAALEVLATGQSNRAVAGHALNSRSSRSHAIFTLWCETIHSDGQTFLSKLNMVDLAGSERSSKTGTVGAIAKEALFINKSLSFLEQVIMALSEKSTKHVPYRSSKLTHFLKDSIGGNCRTRLIACIWSDEAQLSETLSTCRFAQRMMQVAVNAHRNGGGISAVHGNLMKLDPALQQYLTGRKQQGPGLLQRMFSKSIKRSEHPSFVGFPKRASEEEGQKDAAPSIVILNSLTHDQLVDLLKMRGATAF</sequence>
<dbReference type="Gene3D" id="3.40.850.10">
    <property type="entry name" value="Kinesin motor domain"/>
    <property type="match status" value="1"/>
</dbReference>
<evidence type="ECO:0000256" key="1">
    <source>
        <dbReference type="ARBA" id="ARBA00022701"/>
    </source>
</evidence>
<evidence type="ECO:0000313" key="10">
    <source>
        <dbReference type="Proteomes" id="UP001491310"/>
    </source>
</evidence>
<evidence type="ECO:0000256" key="4">
    <source>
        <dbReference type="ARBA" id="ARBA00023054"/>
    </source>
</evidence>
<accession>A0ABR2YJH5</accession>
<keyword evidence="4" id="KW-0175">Coiled coil</keyword>
<proteinExistence type="inferred from homology"/>
<evidence type="ECO:0000313" key="9">
    <source>
        <dbReference type="EMBL" id="KAK9906503.1"/>
    </source>
</evidence>
<feature type="domain" description="Kinesin motor" evidence="8">
    <location>
        <begin position="1"/>
        <end position="308"/>
    </location>
</feature>
<dbReference type="InterPro" id="IPR027417">
    <property type="entry name" value="P-loop_NTPase"/>
</dbReference>
<evidence type="ECO:0000256" key="3">
    <source>
        <dbReference type="ARBA" id="ARBA00022840"/>
    </source>
</evidence>
<comment type="caution">
    <text evidence="9">The sequence shown here is derived from an EMBL/GenBank/DDBJ whole genome shotgun (WGS) entry which is preliminary data.</text>
</comment>
<dbReference type="PROSITE" id="PS50067">
    <property type="entry name" value="KINESIN_MOTOR_2"/>
    <property type="match status" value="1"/>
</dbReference>
<dbReference type="CDD" id="cd00106">
    <property type="entry name" value="KISc"/>
    <property type="match status" value="1"/>
</dbReference>
<protein>
    <recommendedName>
        <fullName evidence="7">Kinesin-like protein</fullName>
    </recommendedName>
</protein>
<evidence type="ECO:0000256" key="2">
    <source>
        <dbReference type="ARBA" id="ARBA00022741"/>
    </source>
</evidence>
<dbReference type="PANTHER" id="PTHR47968:SF36">
    <property type="entry name" value="KINESIN HEAVY CHAIN ISOFORM X1"/>
    <property type="match status" value="1"/>
</dbReference>
<dbReference type="PANTHER" id="PTHR47968">
    <property type="entry name" value="CENTROMERE PROTEIN E"/>
    <property type="match status" value="1"/>
</dbReference>
<reference evidence="9 10" key="1">
    <citation type="journal article" date="2024" name="Nat. Commun.">
        <title>Phylogenomics reveals the evolutionary origins of lichenization in chlorophyte algae.</title>
        <authorList>
            <person name="Puginier C."/>
            <person name="Libourel C."/>
            <person name="Otte J."/>
            <person name="Skaloud P."/>
            <person name="Haon M."/>
            <person name="Grisel S."/>
            <person name="Petersen M."/>
            <person name="Berrin J.G."/>
            <person name="Delaux P.M."/>
            <person name="Dal Grande F."/>
            <person name="Keller J."/>
        </authorList>
    </citation>
    <scope>NUCLEOTIDE SEQUENCE [LARGE SCALE GENOMIC DNA]</scope>
    <source>
        <strain evidence="9 10">SAG 216-7</strain>
    </source>
</reference>
<feature type="binding site" evidence="6">
    <location>
        <begin position="63"/>
        <end position="70"/>
    </location>
    <ligand>
        <name>ATP</name>
        <dbReference type="ChEBI" id="CHEBI:30616"/>
    </ligand>
</feature>
<evidence type="ECO:0000256" key="7">
    <source>
        <dbReference type="RuleBase" id="RU000394"/>
    </source>
</evidence>
<keyword evidence="5 6" id="KW-0505">Motor protein</keyword>
<keyword evidence="2 6" id="KW-0547">Nucleotide-binding</keyword>
<dbReference type="InterPro" id="IPR036961">
    <property type="entry name" value="Kinesin_motor_dom_sf"/>
</dbReference>
<dbReference type="EMBL" id="JALJOT010000010">
    <property type="protein sequence ID" value="KAK9906503.1"/>
    <property type="molecule type" value="Genomic_DNA"/>
</dbReference>
<organism evidence="9 10">
    <name type="scientific">Coccomyxa subellipsoidea</name>
    <dbReference type="NCBI Taxonomy" id="248742"/>
    <lineage>
        <taxon>Eukaryota</taxon>
        <taxon>Viridiplantae</taxon>
        <taxon>Chlorophyta</taxon>
        <taxon>core chlorophytes</taxon>
        <taxon>Trebouxiophyceae</taxon>
        <taxon>Trebouxiophyceae incertae sedis</taxon>
        <taxon>Coccomyxaceae</taxon>
        <taxon>Coccomyxa</taxon>
    </lineage>
</organism>
<dbReference type="PRINTS" id="PR00380">
    <property type="entry name" value="KINESINHEAVY"/>
</dbReference>
<dbReference type="InterPro" id="IPR027640">
    <property type="entry name" value="Kinesin-like_fam"/>
</dbReference>
<evidence type="ECO:0000256" key="6">
    <source>
        <dbReference type="PROSITE-ProRule" id="PRU00283"/>
    </source>
</evidence>
<dbReference type="SMART" id="SM00129">
    <property type="entry name" value="KISc"/>
    <property type="match status" value="1"/>
</dbReference>
<dbReference type="Pfam" id="PF00225">
    <property type="entry name" value="Kinesin"/>
    <property type="match status" value="1"/>
</dbReference>
<dbReference type="SUPFAM" id="SSF52540">
    <property type="entry name" value="P-loop containing nucleoside triphosphate hydrolases"/>
    <property type="match status" value="1"/>
</dbReference>
<keyword evidence="3 6" id="KW-0067">ATP-binding</keyword>
<comment type="similarity">
    <text evidence="6 7">Belongs to the TRAFAC class myosin-kinesin ATPase superfamily. Kinesin family.</text>
</comment>
<keyword evidence="1 7" id="KW-0493">Microtubule</keyword>
<dbReference type="PROSITE" id="PS00411">
    <property type="entry name" value="KINESIN_MOTOR_1"/>
    <property type="match status" value="1"/>
</dbReference>
<gene>
    <name evidence="9" type="ORF">WJX75_003012</name>
</gene>
<name>A0ABR2YJH5_9CHLO</name>
<evidence type="ECO:0000259" key="8">
    <source>
        <dbReference type="PROSITE" id="PS50067"/>
    </source>
</evidence>